<keyword evidence="4 6" id="KW-0378">Hydrolase</keyword>
<dbReference type="Proteomes" id="UP000195570">
    <property type="component" value="Unassembled WGS sequence"/>
</dbReference>
<evidence type="ECO:0000256" key="1">
    <source>
        <dbReference type="ARBA" id="ARBA00009915"/>
    </source>
</evidence>
<dbReference type="GO" id="GO:0004222">
    <property type="term" value="F:metalloendopeptidase activity"/>
    <property type="evidence" value="ECO:0007669"/>
    <property type="project" value="InterPro"/>
</dbReference>
<keyword evidence="8" id="KW-1185">Reference proteome</keyword>
<keyword evidence="5 6" id="KW-0482">Metalloprotease</keyword>
<dbReference type="GO" id="GO:0034982">
    <property type="term" value="P:mitochondrial protein processing"/>
    <property type="evidence" value="ECO:0007669"/>
    <property type="project" value="TreeGrafter"/>
</dbReference>
<organism evidence="7 8">
    <name type="scientific">Trypanosoma equiperdum</name>
    <dbReference type="NCBI Taxonomy" id="5694"/>
    <lineage>
        <taxon>Eukaryota</taxon>
        <taxon>Discoba</taxon>
        <taxon>Euglenozoa</taxon>
        <taxon>Kinetoplastea</taxon>
        <taxon>Metakinetoplastina</taxon>
        <taxon>Trypanosomatida</taxon>
        <taxon>Trypanosomatidae</taxon>
        <taxon>Trypanosoma</taxon>
    </lineage>
</organism>
<evidence type="ECO:0000313" key="8">
    <source>
        <dbReference type="Proteomes" id="UP000195570"/>
    </source>
</evidence>
<gene>
    <name evidence="7" type="ORF">TEOVI_000877600</name>
</gene>
<dbReference type="EC" id="3.4.24.-" evidence="6"/>
<evidence type="ECO:0000313" key="7">
    <source>
        <dbReference type="EMBL" id="SCU73174.1"/>
    </source>
</evidence>
<dbReference type="GeneID" id="92382710"/>
<dbReference type="VEuPathDB" id="TriTrypDB:TEOVI_000877600"/>
<dbReference type="InterPro" id="IPR019165">
    <property type="entry name" value="Peptidase_M76_ATP23"/>
</dbReference>
<sequence>MASVEPDGVGNLSRKQPSIHEICEAAVDEVLANVNTVQYLIKSIEEISNTPFRRERIKCVPQLDSGGVANASWAGGSNTMADGTSAAGYMWRRARRDCEKGDILLIEQHVVLDKATENDSIVPGAKTCTAVERNLRHELIHAFDDARGIIEASDCMHQACSEVRAARLSGDCFVGEEMRRGRFDLLSGGIQCVRRRAITAVEKNPLCRGFSERAVERIFKQCYSDYEPFAAPLYSMGSYGDEKFEL</sequence>
<comment type="similarity">
    <text evidence="1 6">Belongs to the peptidase M76 family.</text>
</comment>
<evidence type="ECO:0000256" key="5">
    <source>
        <dbReference type="ARBA" id="ARBA00023049"/>
    </source>
</evidence>
<evidence type="ECO:0000256" key="4">
    <source>
        <dbReference type="ARBA" id="ARBA00022801"/>
    </source>
</evidence>
<evidence type="ECO:0000256" key="2">
    <source>
        <dbReference type="ARBA" id="ARBA00022670"/>
    </source>
</evidence>
<reference evidence="7" key="1">
    <citation type="submission" date="2016-09" db="EMBL/GenBank/DDBJ databases">
        <authorList>
            <person name="Hebert L."/>
            <person name="Moumen B."/>
        </authorList>
    </citation>
    <scope>NUCLEOTIDE SEQUENCE [LARGE SCALE GENOMIC DNA]</scope>
    <source>
        <strain evidence="7">OVI</strain>
    </source>
</reference>
<dbReference type="AlphaFoldDB" id="A0A1G4IKW9"/>
<comment type="caution">
    <text evidence="7">The sequence shown here is derived from an EMBL/GenBank/DDBJ whole genome shotgun (WGS) entry which is preliminary data.</text>
</comment>
<dbReference type="PANTHER" id="PTHR21711">
    <property type="entry name" value="MITOCHONDRIAL INNER MEMBRANE PROTEASE"/>
    <property type="match status" value="1"/>
</dbReference>
<dbReference type="EMBL" id="CZPT02002007">
    <property type="protein sequence ID" value="SCU73174.1"/>
    <property type="molecule type" value="Genomic_DNA"/>
</dbReference>
<name>A0A1G4IKW9_TRYEQ</name>
<proteinExistence type="inferred from homology"/>
<keyword evidence="3 6" id="KW-0479">Metal-binding</keyword>
<accession>A0A1G4IKW9</accession>
<dbReference type="RefSeq" id="XP_067083572.1">
    <property type="nucleotide sequence ID" value="XM_067227471.1"/>
</dbReference>
<protein>
    <recommendedName>
        <fullName evidence="6">Mitochondrial inner membrane protease ATP23</fullName>
        <ecNumber evidence="6">3.4.24.-</ecNumber>
    </recommendedName>
</protein>
<dbReference type="PANTHER" id="PTHR21711:SF0">
    <property type="entry name" value="MITOCHONDRIAL INNER MEMBRANE PROTEASE ATP23 HOMOLOG"/>
    <property type="match status" value="1"/>
</dbReference>
<dbReference type="GO" id="GO:0033615">
    <property type="term" value="P:mitochondrial proton-transporting ATP synthase complex assembly"/>
    <property type="evidence" value="ECO:0007669"/>
    <property type="project" value="TreeGrafter"/>
</dbReference>
<dbReference type="GO" id="GO:0005739">
    <property type="term" value="C:mitochondrion"/>
    <property type="evidence" value="ECO:0007669"/>
    <property type="project" value="GOC"/>
</dbReference>
<evidence type="ECO:0000256" key="3">
    <source>
        <dbReference type="ARBA" id="ARBA00022723"/>
    </source>
</evidence>
<dbReference type="Pfam" id="PF09768">
    <property type="entry name" value="Peptidase_M76"/>
    <property type="match status" value="1"/>
</dbReference>
<evidence type="ECO:0000256" key="6">
    <source>
        <dbReference type="RuleBase" id="RU364057"/>
    </source>
</evidence>
<dbReference type="GO" id="GO:0046872">
    <property type="term" value="F:metal ion binding"/>
    <property type="evidence" value="ECO:0007669"/>
    <property type="project" value="UniProtKB-KW"/>
</dbReference>
<keyword evidence="2 6" id="KW-0645">Protease</keyword>